<evidence type="ECO:0000313" key="4">
    <source>
        <dbReference type="Proteomes" id="UP001632037"/>
    </source>
</evidence>
<evidence type="ECO:0000256" key="2">
    <source>
        <dbReference type="SAM" id="MobiDB-lite"/>
    </source>
</evidence>
<keyword evidence="4" id="KW-1185">Reference proteome</keyword>
<accession>A0ABD3FWW3</accession>
<dbReference type="AlphaFoldDB" id="A0ABD3FWW3"/>
<gene>
    <name evidence="3" type="ORF">V7S43_003987</name>
</gene>
<feature type="region of interest" description="Disordered" evidence="2">
    <location>
        <begin position="22"/>
        <end position="50"/>
    </location>
</feature>
<evidence type="ECO:0008006" key="5">
    <source>
        <dbReference type="Google" id="ProtNLM"/>
    </source>
</evidence>
<name>A0ABD3FWW3_9STRA</name>
<organism evidence="3 4">
    <name type="scientific">Phytophthora oleae</name>
    <dbReference type="NCBI Taxonomy" id="2107226"/>
    <lineage>
        <taxon>Eukaryota</taxon>
        <taxon>Sar</taxon>
        <taxon>Stramenopiles</taxon>
        <taxon>Oomycota</taxon>
        <taxon>Peronosporomycetes</taxon>
        <taxon>Peronosporales</taxon>
        <taxon>Peronosporaceae</taxon>
        <taxon>Phytophthora</taxon>
    </lineage>
</organism>
<proteinExistence type="predicted"/>
<keyword evidence="1" id="KW-0175">Coiled coil</keyword>
<dbReference type="EMBL" id="JBIMZQ010000006">
    <property type="protein sequence ID" value="KAL3670801.1"/>
    <property type="molecule type" value="Genomic_DNA"/>
</dbReference>
<feature type="coiled-coil region" evidence="1">
    <location>
        <begin position="97"/>
        <end position="131"/>
    </location>
</feature>
<sequence>MEQYVLESFLREIDVADVQCEATNRSTKRQKRRAEQSPASKPSPSWKRRKEELERLRVESHALGMHLAFLGLARTHNAMMNAAFGVSQVQLKWAIAAKTEKQQCQEARKENNRLKEKLRQCTQVCASLRELLTQNSSFAGLLRANYQFPVPSIFELEMLESKVDARLDKLELIIKETLVQTPKTDTDQVQVHRTSETDATEVLELKGARLIPFDANKTSETMWSVMKLGVASDANCIRISKSSKTTRASEGCLTETLECGGSVKIRTRCVMKRVPIPDGFLMLVEAITEWLARPNCSNEWRHVTQDSGWAVVYPVHVVSDGSTPRVCQVKTSLCLQTSDIADIVPKSYSSTPSLLSRAVSGVVVPSFRKILSSRSQLMDNRLLDSSLGRTN</sequence>
<evidence type="ECO:0000256" key="1">
    <source>
        <dbReference type="SAM" id="Coils"/>
    </source>
</evidence>
<comment type="caution">
    <text evidence="3">The sequence shown here is derived from an EMBL/GenBank/DDBJ whole genome shotgun (WGS) entry which is preliminary data.</text>
</comment>
<dbReference type="Proteomes" id="UP001632037">
    <property type="component" value="Unassembled WGS sequence"/>
</dbReference>
<protein>
    <recommendedName>
        <fullName evidence="5">START domain-containing protein</fullName>
    </recommendedName>
</protein>
<reference evidence="3 4" key="1">
    <citation type="submission" date="2024-09" db="EMBL/GenBank/DDBJ databases">
        <title>Genome sequencing and assembly of Phytophthora oleae, isolate VK10A, causative agent of rot of olive drupes.</title>
        <authorList>
            <person name="Conti Taguali S."/>
            <person name="Riolo M."/>
            <person name="La Spada F."/>
            <person name="Cacciola S.O."/>
            <person name="Dionisio G."/>
        </authorList>
    </citation>
    <scope>NUCLEOTIDE SEQUENCE [LARGE SCALE GENOMIC DNA]</scope>
    <source>
        <strain evidence="3 4">VK10A</strain>
    </source>
</reference>
<evidence type="ECO:0000313" key="3">
    <source>
        <dbReference type="EMBL" id="KAL3670801.1"/>
    </source>
</evidence>